<evidence type="ECO:0000256" key="1">
    <source>
        <dbReference type="ARBA" id="ARBA00022679"/>
    </source>
</evidence>
<organism evidence="5 6">
    <name type="scientific">Candidatus Falkowbacteria bacterium RIFCSPLOWO2_12_FULL_45_13</name>
    <dbReference type="NCBI Taxonomy" id="1797991"/>
    <lineage>
        <taxon>Bacteria</taxon>
        <taxon>Candidatus Falkowiibacteriota</taxon>
    </lineage>
</organism>
<dbReference type="InterPro" id="IPR028098">
    <property type="entry name" value="Glyco_trans_4-like_N"/>
</dbReference>
<dbReference type="GO" id="GO:0016757">
    <property type="term" value="F:glycosyltransferase activity"/>
    <property type="evidence" value="ECO:0007669"/>
    <property type="project" value="InterPro"/>
</dbReference>
<sequence length="465" mass="53159">MYIGIDIRTLMDARYSGVSEYVFNLIKEMLNLDRENEYRFFYNCFGDCPHLPLVAGGKVKIIKYNYPNKVLNYLFFKFFNYPKIDKELGVDVLFMPHINFIGLSPLDKGEERGVAARPSLITVHDLSFLRYPEFFSWRKNFWHKMVNVKKLLNQFSQIVSVSENTKRDIMELCGVEPDKIKVIYSGVGKEYRKMTKSPASTCGDCSSTRGGQIPMNKQISNTNDQTGIISSTPLTPFPPDRTPARQIHSGGVVRAGGKGEFFKGKEYTDERKLTEVKNKYSLPKKFILYLGTIEPRKNVDGIMAAYNELRITSYELRDYKLVIAGGRGWKSRGIYKEWERSEFKNDIKFLGYIDPADKVYLYNLATVFVYPSFYEGFGLPPLEAMACGLPVVSSFTSSLPEVVGDASLMADPYNVNDLARALAEILTDNNLRNKLIGRGLERAKKFTWEKAAREYLKILTSYEEV</sequence>
<dbReference type="InterPro" id="IPR001296">
    <property type="entry name" value="Glyco_trans_1"/>
</dbReference>
<feature type="domain" description="Glycosyl transferase family 1" evidence="3">
    <location>
        <begin position="281"/>
        <end position="439"/>
    </location>
</feature>
<gene>
    <name evidence="5" type="ORF">A3H09_01010</name>
</gene>
<dbReference type="EMBL" id="MFFY01000039">
    <property type="protein sequence ID" value="OGF30743.1"/>
    <property type="molecule type" value="Genomic_DNA"/>
</dbReference>
<dbReference type="Gene3D" id="3.40.50.2000">
    <property type="entry name" value="Glycogen Phosphorylase B"/>
    <property type="match status" value="2"/>
</dbReference>
<reference evidence="5 6" key="1">
    <citation type="journal article" date="2016" name="Nat. Commun.">
        <title>Thousands of microbial genomes shed light on interconnected biogeochemical processes in an aquifer system.</title>
        <authorList>
            <person name="Anantharaman K."/>
            <person name="Brown C.T."/>
            <person name="Hug L.A."/>
            <person name="Sharon I."/>
            <person name="Castelle C.J."/>
            <person name="Probst A.J."/>
            <person name="Thomas B.C."/>
            <person name="Singh A."/>
            <person name="Wilkins M.J."/>
            <person name="Karaoz U."/>
            <person name="Brodie E.L."/>
            <person name="Williams K.H."/>
            <person name="Hubbard S.S."/>
            <person name="Banfield J.F."/>
        </authorList>
    </citation>
    <scope>NUCLEOTIDE SEQUENCE [LARGE SCALE GENOMIC DNA]</scope>
</reference>
<feature type="region of interest" description="Disordered" evidence="2">
    <location>
        <begin position="198"/>
        <end position="222"/>
    </location>
</feature>
<dbReference type="SUPFAM" id="SSF53756">
    <property type="entry name" value="UDP-Glycosyltransferase/glycogen phosphorylase"/>
    <property type="match status" value="1"/>
</dbReference>
<dbReference type="Proteomes" id="UP000176915">
    <property type="component" value="Unassembled WGS sequence"/>
</dbReference>
<evidence type="ECO:0000256" key="2">
    <source>
        <dbReference type="SAM" id="MobiDB-lite"/>
    </source>
</evidence>
<dbReference type="FunFam" id="3.40.50.2000:FF:000119">
    <property type="entry name" value="Glycosyl transferase group 1"/>
    <property type="match status" value="1"/>
</dbReference>
<accession>A0A1F5SWB0</accession>
<name>A0A1F5SWB0_9BACT</name>
<evidence type="ECO:0000259" key="3">
    <source>
        <dbReference type="Pfam" id="PF00534"/>
    </source>
</evidence>
<dbReference type="PANTHER" id="PTHR46401">
    <property type="entry name" value="GLYCOSYLTRANSFERASE WBBK-RELATED"/>
    <property type="match status" value="1"/>
</dbReference>
<dbReference type="Pfam" id="PF00534">
    <property type="entry name" value="Glycos_transf_1"/>
    <property type="match status" value="1"/>
</dbReference>
<evidence type="ECO:0000313" key="5">
    <source>
        <dbReference type="EMBL" id="OGF30743.1"/>
    </source>
</evidence>
<dbReference type="PANTHER" id="PTHR46401:SF2">
    <property type="entry name" value="GLYCOSYLTRANSFERASE WBBK-RELATED"/>
    <property type="match status" value="1"/>
</dbReference>
<evidence type="ECO:0000313" key="6">
    <source>
        <dbReference type="Proteomes" id="UP000176915"/>
    </source>
</evidence>
<keyword evidence="1" id="KW-0808">Transferase</keyword>
<dbReference type="AlphaFoldDB" id="A0A1F5SWB0"/>
<dbReference type="CDD" id="cd03809">
    <property type="entry name" value="GT4_MtfB-like"/>
    <property type="match status" value="1"/>
</dbReference>
<evidence type="ECO:0008006" key="7">
    <source>
        <dbReference type="Google" id="ProtNLM"/>
    </source>
</evidence>
<proteinExistence type="predicted"/>
<dbReference type="Pfam" id="PF13439">
    <property type="entry name" value="Glyco_transf_4"/>
    <property type="match status" value="1"/>
</dbReference>
<comment type="caution">
    <text evidence="5">The sequence shown here is derived from an EMBL/GenBank/DDBJ whole genome shotgun (WGS) entry which is preliminary data.</text>
</comment>
<evidence type="ECO:0000259" key="4">
    <source>
        <dbReference type="Pfam" id="PF13439"/>
    </source>
</evidence>
<feature type="domain" description="Glycosyltransferase subfamily 4-like N-terminal" evidence="4">
    <location>
        <begin position="16"/>
        <end position="187"/>
    </location>
</feature>
<protein>
    <recommendedName>
        <fullName evidence="7">Glycosyl transferase family 1 domain-containing protein</fullName>
    </recommendedName>
</protein>